<evidence type="ECO:0000256" key="4">
    <source>
        <dbReference type="ARBA" id="ARBA00023136"/>
    </source>
</evidence>
<dbReference type="PANTHER" id="PTHR46641">
    <property type="entry name" value="FMRFAMIDE RECEPTOR-RELATED"/>
    <property type="match status" value="1"/>
</dbReference>
<dbReference type="PROSITE" id="PS50262">
    <property type="entry name" value="G_PROTEIN_RECEP_F1_2"/>
    <property type="match status" value="1"/>
</dbReference>
<evidence type="ECO:0000256" key="2">
    <source>
        <dbReference type="ARBA" id="ARBA00022692"/>
    </source>
</evidence>
<dbReference type="EMBL" id="CAJHNH020001112">
    <property type="protein sequence ID" value="CAG5121547.1"/>
    <property type="molecule type" value="Genomic_DNA"/>
</dbReference>
<dbReference type="PROSITE" id="PS00237">
    <property type="entry name" value="G_PROTEIN_RECEP_F1_1"/>
    <property type="match status" value="1"/>
</dbReference>
<feature type="domain" description="G-protein coupled receptors family 1 profile" evidence="7">
    <location>
        <begin position="52"/>
        <end position="345"/>
    </location>
</feature>
<keyword evidence="9" id="KW-1185">Reference proteome</keyword>
<dbReference type="InterPro" id="IPR019427">
    <property type="entry name" value="7TM_GPCR_serpentine_rcpt_Srw"/>
</dbReference>
<dbReference type="Pfam" id="PF10324">
    <property type="entry name" value="7TM_GPCR_Srw"/>
    <property type="match status" value="1"/>
</dbReference>
<comment type="subcellular location">
    <subcellularLocation>
        <location evidence="1">Membrane</location>
    </subcellularLocation>
</comment>
<dbReference type="InterPro" id="IPR052954">
    <property type="entry name" value="GPCR-Ligand_Int"/>
</dbReference>
<feature type="transmembrane region" description="Helical" evidence="6">
    <location>
        <begin position="39"/>
        <end position="61"/>
    </location>
</feature>
<evidence type="ECO:0000256" key="3">
    <source>
        <dbReference type="ARBA" id="ARBA00022989"/>
    </source>
</evidence>
<feature type="transmembrane region" description="Helical" evidence="6">
    <location>
        <begin position="216"/>
        <end position="235"/>
    </location>
</feature>
<evidence type="ECO:0000259" key="7">
    <source>
        <dbReference type="PROSITE" id="PS50262"/>
    </source>
</evidence>
<protein>
    <recommendedName>
        <fullName evidence="7">G-protein coupled receptors family 1 profile domain-containing protein</fullName>
    </recommendedName>
</protein>
<dbReference type="AlphaFoldDB" id="A0A8S3YWH0"/>
<keyword evidence="5" id="KW-0807">Transducer</keyword>
<keyword evidence="5" id="KW-0675">Receptor</keyword>
<keyword evidence="3 6" id="KW-1133">Transmembrane helix</keyword>
<dbReference type="OrthoDB" id="6126039at2759"/>
<dbReference type="InterPro" id="IPR000276">
    <property type="entry name" value="GPCR_Rhodpsn"/>
</dbReference>
<reference evidence="8" key="1">
    <citation type="submission" date="2021-04" db="EMBL/GenBank/DDBJ databases">
        <authorList>
            <consortium name="Molecular Ecology Group"/>
        </authorList>
    </citation>
    <scope>NUCLEOTIDE SEQUENCE</scope>
</reference>
<dbReference type="GO" id="GO:0016020">
    <property type="term" value="C:membrane"/>
    <property type="evidence" value="ECO:0007669"/>
    <property type="project" value="UniProtKB-SubCell"/>
</dbReference>
<dbReference type="SUPFAM" id="SSF81321">
    <property type="entry name" value="Family A G protein-coupled receptor-like"/>
    <property type="match status" value="1"/>
</dbReference>
<feature type="transmembrane region" description="Helical" evidence="6">
    <location>
        <begin position="322"/>
        <end position="347"/>
    </location>
</feature>
<organism evidence="8 9">
    <name type="scientific">Candidula unifasciata</name>
    <dbReference type="NCBI Taxonomy" id="100452"/>
    <lineage>
        <taxon>Eukaryota</taxon>
        <taxon>Metazoa</taxon>
        <taxon>Spiralia</taxon>
        <taxon>Lophotrochozoa</taxon>
        <taxon>Mollusca</taxon>
        <taxon>Gastropoda</taxon>
        <taxon>Heterobranchia</taxon>
        <taxon>Euthyneura</taxon>
        <taxon>Panpulmonata</taxon>
        <taxon>Eupulmonata</taxon>
        <taxon>Stylommatophora</taxon>
        <taxon>Helicina</taxon>
        <taxon>Helicoidea</taxon>
        <taxon>Geomitridae</taxon>
        <taxon>Candidula</taxon>
    </lineage>
</organism>
<feature type="transmembrane region" description="Helical" evidence="6">
    <location>
        <begin position="114"/>
        <end position="135"/>
    </location>
</feature>
<evidence type="ECO:0000256" key="1">
    <source>
        <dbReference type="ARBA" id="ARBA00004370"/>
    </source>
</evidence>
<dbReference type="Gene3D" id="1.20.1070.10">
    <property type="entry name" value="Rhodopsin 7-helix transmembrane proteins"/>
    <property type="match status" value="1"/>
</dbReference>
<evidence type="ECO:0000256" key="6">
    <source>
        <dbReference type="SAM" id="Phobius"/>
    </source>
</evidence>
<gene>
    <name evidence="8" type="ORF">CUNI_LOCUS7105</name>
</gene>
<name>A0A8S3YWH0_9EUPU</name>
<dbReference type="Proteomes" id="UP000678393">
    <property type="component" value="Unassembled WGS sequence"/>
</dbReference>
<keyword evidence="4 6" id="KW-0472">Membrane</keyword>
<dbReference type="InterPro" id="IPR017452">
    <property type="entry name" value="GPCR_Rhodpsn_7TM"/>
</dbReference>
<dbReference type="PRINTS" id="PR00237">
    <property type="entry name" value="GPCRRHODOPSN"/>
</dbReference>
<accession>A0A8S3YWH0</accession>
<feature type="transmembrane region" description="Helical" evidence="6">
    <location>
        <begin position="155"/>
        <end position="178"/>
    </location>
</feature>
<proteinExistence type="inferred from homology"/>
<sequence length="369" mass="41940">MSTIEVADVQLDVYFAEFIPPEIFVTNKARRVIEIALELTVNFIISLLGIFTNIIVISVFVKQGFKDSVGISMTAISMWDLIKCLGGFMQRCYGPISLFDPAAAFSWSNISVVIFNYLGSFSTYVTSVLAAYVAVERCLCVTMPLKVKWLLTPKLALIICTVISVSVFGYFAVIFGIYDVVWVYNSNFNTRVAIYKYNRFSQNNTNLFYYYNMSGALWPLASLVVIVISTVIISYKLKEASKFRLTHKEVAAGAVNNASIEKDNKGLNTRPSKLLSKRDQQVVKMLLVIIVIFIVNLVPRVAHYLAKYFIPEFYYLRQYHNLITVMAYVVFTFDFLNGSVNLFVFLAMSSSFRSTYIEMFPFCFSVKPQ</sequence>
<keyword evidence="5" id="KW-0297">G-protein coupled receptor</keyword>
<evidence type="ECO:0000256" key="5">
    <source>
        <dbReference type="RuleBase" id="RU000688"/>
    </source>
</evidence>
<keyword evidence="2 5" id="KW-0812">Transmembrane</keyword>
<dbReference type="PANTHER" id="PTHR46641:SF18">
    <property type="entry name" value="G-PROTEIN COUPLED RECEPTORS FAMILY 1 PROFILE DOMAIN-CONTAINING PROTEIN"/>
    <property type="match status" value="1"/>
</dbReference>
<feature type="transmembrane region" description="Helical" evidence="6">
    <location>
        <begin position="282"/>
        <end position="302"/>
    </location>
</feature>
<dbReference type="GO" id="GO:0008528">
    <property type="term" value="F:G protein-coupled peptide receptor activity"/>
    <property type="evidence" value="ECO:0007669"/>
    <property type="project" value="InterPro"/>
</dbReference>
<comment type="similarity">
    <text evidence="5">Belongs to the G-protein coupled receptor 1 family.</text>
</comment>
<evidence type="ECO:0000313" key="8">
    <source>
        <dbReference type="EMBL" id="CAG5121547.1"/>
    </source>
</evidence>
<evidence type="ECO:0000313" key="9">
    <source>
        <dbReference type="Proteomes" id="UP000678393"/>
    </source>
</evidence>
<comment type="caution">
    <text evidence="8">The sequence shown here is derived from an EMBL/GenBank/DDBJ whole genome shotgun (WGS) entry which is preliminary data.</text>
</comment>